<dbReference type="OrthoDB" id="3057455at2759"/>
<dbReference type="InParanoid" id="A8P881"/>
<proteinExistence type="predicted"/>
<dbReference type="VEuPathDB" id="FungiDB:CC1G_08895"/>
<dbReference type="GeneID" id="6016132"/>
<keyword evidence="3" id="KW-1185">Reference proteome</keyword>
<evidence type="ECO:0000256" key="1">
    <source>
        <dbReference type="SAM" id="MobiDB-lite"/>
    </source>
</evidence>
<gene>
    <name evidence="2" type="ORF">CC1G_08895</name>
</gene>
<sequence>MNGSHSRGNFDAPSVAHDHCDKGQVSLDEHSFLELEASSKDLTESLPPAYAEDPIHFPDDSPLFFYPFMAGASPNSPIPPSAARLPAIPYFDGPHLDLPDDCDVLSPSPASTPWMNEESGSFNHYDVSFNSDSTTSSADTTFDMSQGPFTPSHSRAEFPSPFPTHLNARFHGSAKRGLGLGIMHAAKKEGFGQFPELETLSIQSSDESYSRFSEGISGADNMTMMSPASSAHGTFGPAIPERFFYPIEGGGEEEEDVADSSLLTALFHEPLLSLGTNEDGGYGRALSSIPECDSWYEIDEARVADMEVLPLISSSDEGGIDDEPSSTSSSSTSAKRSKKFPGDLKRTSSLPKSASHRFLMSARHAFSSKARSAPTSPKSSTSNLGVFEGAQGRV</sequence>
<feature type="compositionally biased region" description="Polar residues" evidence="1">
    <location>
        <begin position="369"/>
        <end position="384"/>
    </location>
</feature>
<accession>A8P881</accession>
<name>A8P881_COPC7</name>
<reference evidence="2 3" key="1">
    <citation type="journal article" date="2010" name="Proc. Natl. Acad. Sci. U.S.A.">
        <title>Insights into evolution of multicellular fungi from the assembled chromosomes of the mushroom Coprinopsis cinerea (Coprinus cinereus).</title>
        <authorList>
            <person name="Stajich J.E."/>
            <person name="Wilke S.K."/>
            <person name="Ahren D."/>
            <person name="Au C.H."/>
            <person name="Birren B.W."/>
            <person name="Borodovsky M."/>
            <person name="Burns C."/>
            <person name="Canback B."/>
            <person name="Casselton L.A."/>
            <person name="Cheng C.K."/>
            <person name="Deng J."/>
            <person name="Dietrich F.S."/>
            <person name="Fargo D.C."/>
            <person name="Farman M.L."/>
            <person name="Gathman A.C."/>
            <person name="Goldberg J."/>
            <person name="Guigo R."/>
            <person name="Hoegger P.J."/>
            <person name="Hooker J.B."/>
            <person name="Huggins A."/>
            <person name="James T.Y."/>
            <person name="Kamada T."/>
            <person name="Kilaru S."/>
            <person name="Kodira C."/>
            <person name="Kues U."/>
            <person name="Kupfer D."/>
            <person name="Kwan H.S."/>
            <person name="Lomsadze A."/>
            <person name="Li W."/>
            <person name="Lilly W.W."/>
            <person name="Ma L.J."/>
            <person name="Mackey A.J."/>
            <person name="Manning G."/>
            <person name="Martin F."/>
            <person name="Muraguchi H."/>
            <person name="Natvig D.O."/>
            <person name="Palmerini H."/>
            <person name="Ramesh M.A."/>
            <person name="Rehmeyer C.J."/>
            <person name="Roe B.A."/>
            <person name="Shenoy N."/>
            <person name="Stanke M."/>
            <person name="Ter-Hovhannisyan V."/>
            <person name="Tunlid A."/>
            <person name="Velagapudi R."/>
            <person name="Vision T.J."/>
            <person name="Zeng Q."/>
            <person name="Zolan M.E."/>
            <person name="Pukkila P.J."/>
        </authorList>
    </citation>
    <scope>NUCLEOTIDE SEQUENCE [LARGE SCALE GENOMIC DNA]</scope>
    <source>
        <strain evidence="3">Okayama-7 / 130 / ATCC MYA-4618 / FGSC 9003</strain>
    </source>
</reference>
<dbReference type="Proteomes" id="UP000001861">
    <property type="component" value="Unassembled WGS sequence"/>
</dbReference>
<comment type="caution">
    <text evidence="2">The sequence shown here is derived from an EMBL/GenBank/DDBJ whole genome shotgun (WGS) entry which is preliminary data.</text>
</comment>
<protein>
    <submittedName>
        <fullName evidence="2">Uncharacterized protein</fullName>
    </submittedName>
</protein>
<feature type="region of interest" description="Disordered" evidence="1">
    <location>
        <begin position="313"/>
        <end position="394"/>
    </location>
</feature>
<dbReference type="EMBL" id="AACS02000005">
    <property type="protein sequence ID" value="EAU82283.1"/>
    <property type="molecule type" value="Genomic_DNA"/>
</dbReference>
<evidence type="ECO:0000313" key="2">
    <source>
        <dbReference type="EMBL" id="EAU82283.1"/>
    </source>
</evidence>
<dbReference type="AlphaFoldDB" id="A8P881"/>
<dbReference type="KEGG" id="cci:CC1G_08895"/>
<dbReference type="RefSeq" id="XP_001839516.1">
    <property type="nucleotide sequence ID" value="XM_001839464.1"/>
</dbReference>
<evidence type="ECO:0000313" key="3">
    <source>
        <dbReference type="Proteomes" id="UP000001861"/>
    </source>
</evidence>
<organism evidence="2 3">
    <name type="scientific">Coprinopsis cinerea (strain Okayama-7 / 130 / ATCC MYA-4618 / FGSC 9003)</name>
    <name type="common">Inky cap fungus</name>
    <name type="synonym">Hormographiella aspergillata</name>
    <dbReference type="NCBI Taxonomy" id="240176"/>
    <lineage>
        <taxon>Eukaryota</taxon>
        <taxon>Fungi</taxon>
        <taxon>Dikarya</taxon>
        <taxon>Basidiomycota</taxon>
        <taxon>Agaricomycotina</taxon>
        <taxon>Agaricomycetes</taxon>
        <taxon>Agaricomycetidae</taxon>
        <taxon>Agaricales</taxon>
        <taxon>Agaricineae</taxon>
        <taxon>Psathyrellaceae</taxon>
        <taxon>Coprinopsis</taxon>
    </lineage>
</organism>